<evidence type="ECO:0000256" key="1">
    <source>
        <dbReference type="ARBA" id="ARBA00023015"/>
    </source>
</evidence>
<sequence length="281" mass="30324">MNVDPWARGVTTARHEAPDASWALATCAPHPALAADVVGYTGYAERAIRSVRRREVPRAQVPVIVSFGDTLQVQTDGRLSVPPVRLTSFVAGFDDAHAITEYVGSQRGLQINLTPLGAYRLLGLTGDEIRGGAPELDDVLGVDGPRLVDKLVSAPDWPARFDIADGFLLRRAASARVVDPAIAWCWSQLLRSDGRVSVGALADEVGWSRKHLGQRFRRYVGLGPKPAARVLRFARATTLLDGSRSISEVAAECGYADHSHLVRDVRAMAGCTPSELIAERA</sequence>
<evidence type="ECO:0000256" key="3">
    <source>
        <dbReference type="ARBA" id="ARBA00023163"/>
    </source>
</evidence>
<evidence type="ECO:0000313" key="6">
    <source>
        <dbReference type="Proteomes" id="UP000475214"/>
    </source>
</evidence>
<comment type="caution">
    <text evidence="5">The sequence shown here is derived from an EMBL/GenBank/DDBJ whole genome shotgun (WGS) entry which is preliminary data.</text>
</comment>
<feature type="domain" description="HTH araC/xylS-type" evidence="4">
    <location>
        <begin position="179"/>
        <end position="279"/>
    </location>
</feature>
<organism evidence="5 6">
    <name type="scientific">Phytoactinopolyspora halotolerans</name>
    <dbReference type="NCBI Taxonomy" id="1981512"/>
    <lineage>
        <taxon>Bacteria</taxon>
        <taxon>Bacillati</taxon>
        <taxon>Actinomycetota</taxon>
        <taxon>Actinomycetes</taxon>
        <taxon>Jiangellales</taxon>
        <taxon>Jiangellaceae</taxon>
        <taxon>Phytoactinopolyspora</taxon>
    </lineage>
</organism>
<dbReference type="SMART" id="SM00342">
    <property type="entry name" value="HTH_ARAC"/>
    <property type="match status" value="1"/>
</dbReference>
<dbReference type="EMBL" id="JAAGOA010000004">
    <property type="protein sequence ID" value="NEE00022.1"/>
    <property type="molecule type" value="Genomic_DNA"/>
</dbReference>
<dbReference type="Gene3D" id="1.10.10.60">
    <property type="entry name" value="Homeodomain-like"/>
    <property type="match status" value="1"/>
</dbReference>
<keyword evidence="6" id="KW-1185">Reference proteome</keyword>
<reference evidence="5 6" key="1">
    <citation type="submission" date="2020-02" db="EMBL/GenBank/DDBJ databases">
        <authorList>
            <person name="Li X.-J."/>
            <person name="Han X.-M."/>
        </authorList>
    </citation>
    <scope>NUCLEOTIDE SEQUENCE [LARGE SCALE GENOMIC DNA]</scope>
    <source>
        <strain evidence="5 6">CCTCC AB 2017055</strain>
    </source>
</reference>
<keyword evidence="1" id="KW-0805">Transcription regulation</keyword>
<name>A0A6L9S671_9ACTN</name>
<accession>A0A6L9S671</accession>
<dbReference type="PANTHER" id="PTHR46796:SF15">
    <property type="entry name" value="BLL1074 PROTEIN"/>
    <property type="match status" value="1"/>
</dbReference>
<dbReference type="AlphaFoldDB" id="A0A6L9S671"/>
<proteinExistence type="predicted"/>
<dbReference type="SUPFAM" id="SSF46689">
    <property type="entry name" value="Homeodomain-like"/>
    <property type="match status" value="1"/>
</dbReference>
<dbReference type="InterPro" id="IPR018060">
    <property type="entry name" value="HTH_AraC"/>
</dbReference>
<evidence type="ECO:0000313" key="5">
    <source>
        <dbReference type="EMBL" id="NEE00022.1"/>
    </source>
</evidence>
<dbReference type="PROSITE" id="PS01124">
    <property type="entry name" value="HTH_ARAC_FAMILY_2"/>
    <property type="match status" value="1"/>
</dbReference>
<dbReference type="PANTHER" id="PTHR46796">
    <property type="entry name" value="HTH-TYPE TRANSCRIPTIONAL ACTIVATOR RHAS-RELATED"/>
    <property type="match status" value="1"/>
</dbReference>
<evidence type="ECO:0000256" key="2">
    <source>
        <dbReference type="ARBA" id="ARBA00023125"/>
    </source>
</evidence>
<dbReference type="Pfam" id="PF12833">
    <property type="entry name" value="HTH_18"/>
    <property type="match status" value="1"/>
</dbReference>
<dbReference type="InterPro" id="IPR009057">
    <property type="entry name" value="Homeodomain-like_sf"/>
</dbReference>
<dbReference type="GO" id="GO:0043565">
    <property type="term" value="F:sequence-specific DNA binding"/>
    <property type="evidence" value="ECO:0007669"/>
    <property type="project" value="InterPro"/>
</dbReference>
<protein>
    <submittedName>
        <fullName evidence="5">AraC family transcriptional regulator</fullName>
    </submittedName>
</protein>
<dbReference type="GO" id="GO:0003700">
    <property type="term" value="F:DNA-binding transcription factor activity"/>
    <property type="evidence" value="ECO:0007669"/>
    <property type="project" value="InterPro"/>
</dbReference>
<gene>
    <name evidence="5" type="ORF">G1H10_07545</name>
</gene>
<keyword evidence="2" id="KW-0238">DNA-binding</keyword>
<dbReference type="Proteomes" id="UP000475214">
    <property type="component" value="Unassembled WGS sequence"/>
</dbReference>
<dbReference type="InterPro" id="IPR050204">
    <property type="entry name" value="AraC_XylS_family_regulators"/>
</dbReference>
<keyword evidence="3" id="KW-0804">Transcription</keyword>
<evidence type="ECO:0000259" key="4">
    <source>
        <dbReference type="PROSITE" id="PS01124"/>
    </source>
</evidence>